<proteinExistence type="predicted"/>
<dbReference type="EMBL" id="AMCI01005791">
    <property type="protein sequence ID" value="EJW95466.1"/>
    <property type="molecule type" value="Genomic_DNA"/>
</dbReference>
<protein>
    <submittedName>
        <fullName evidence="1">Uncharacterized protein</fullName>
    </submittedName>
</protein>
<dbReference type="AlphaFoldDB" id="J9FKP3"/>
<gene>
    <name evidence="1" type="ORF">EVA_16428</name>
</gene>
<accession>J9FKP3</accession>
<comment type="caution">
    <text evidence="1">The sequence shown here is derived from an EMBL/GenBank/DDBJ whole genome shotgun (WGS) entry which is preliminary data.</text>
</comment>
<sequence length="34" mass="3897">MIIVDLPTLKETLSFSSKKYYIRISQSNCGPLSY</sequence>
<evidence type="ECO:0000313" key="1">
    <source>
        <dbReference type="EMBL" id="EJW95466.1"/>
    </source>
</evidence>
<organism evidence="1">
    <name type="scientific">gut metagenome</name>
    <dbReference type="NCBI Taxonomy" id="749906"/>
    <lineage>
        <taxon>unclassified sequences</taxon>
        <taxon>metagenomes</taxon>
        <taxon>organismal metagenomes</taxon>
    </lineage>
</organism>
<name>J9FKP3_9ZZZZ</name>
<reference evidence="1" key="1">
    <citation type="journal article" date="2012" name="PLoS ONE">
        <title>Gene sets for utilization of primary and secondary nutrition supplies in the distal gut of endangered iberian lynx.</title>
        <authorList>
            <person name="Alcaide M."/>
            <person name="Messina E."/>
            <person name="Richter M."/>
            <person name="Bargiela R."/>
            <person name="Peplies J."/>
            <person name="Huws S.A."/>
            <person name="Newbold C.J."/>
            <person name="Golyshin P.N."/>
            <person name="Simon M.A."/>
            <person name="Lopez G."/>
            <person name="Yakimov M.M."/>
            <person name="Ferrer M."/>
        </authorList>
    </citation>
    <scope>NUCLEOTIDE SEQUENCE</scope>
</reference>